<gene>
    <name evidence="2" type="ORF">E2626_11815</name>
</gene>
<keyword evidence="1" id="KW-0812">Transmembrane</keyword>
<evidence type="ECO:0000313" key="2">
    <source>
        <dbReference type="EMBL" id="TFE00653.1"/>
    </source>
</evidence>
<sequence>MTQRELKLKLILILSAILIVWFLLFGIRLVGYFSAISDRGLREVACTGCSDLNVFFSTAFTVSVFIIIPLITPVVLAFHWFFKNKKLHTRIHQS</sequence>
<dbReference type="OrthoDB" id="2936199at2"/>
<evidence type="ECO:0000256" key="1">
    <source>
        <dbReference type="SAM" id="Phobius"/>
    </source>
</evidence>
<keyword evidence="1" id="KW-1133">Transmembrane helix</keyword>
<dbReference type="RefSeq" id="WP_134381972.1">
    <property type="nucleotide sequence ID" value="NZ_SORX01000006.1"/>
</dbReference>
<comment type="caution">
    <text evidence="2">The sequence shown here is derived from an EMBL/GenBank/DDBJ whole genome shotgun (WGS) entry which is preliminary data.</text>
</comment>
<accession>A0A4Y8LF39</accession>
<feature type="transmembrane region" description="Helical" evidence="1">
    <location>
        <begin position="54"/>
        <end position="82"/>
    </location>
</feature>
<feature type="transmembrane region" description="Helical" evidence="1">
    <location>
        <begin position="12"/>
        <end position="34"/>
    </location>
</feature>
<dbReference type="EMBL" id="SORX01000006">
    <property type="protein sequence ID" value="TFE00653.1"/>
    <property type="molecule type" value="Genomic_DNA"/>
</dbReference>
<keyword evidence="3" id="KW-1185">Reference proteome</keyword>
<reference evidence="2 3" key="1">
    <citation type="submission" date="2019-03" db="EMBL/GenBank/DDBJ databases">
        <authorList>
            <person name="Yang Y."/>
        </authorList>
    </citation>
    <scope>NUCLEOTIDE SEQUENCE [LARGE SCALE GENOMIC DNA]</scope>
    <source>
        <strain evidence="2 3">ASL-1</strain>
    </source>
</reference>
<dbReference type="Proteomes" id="UP000297776">
    <property type="component" value="Unassembled WGS sequence"/>
</dbReference>
<dbReference type="AlphaFoldDB" id="A0A4Y8LF39"/>
<proteinExistence type="predicted"/>
<organism evidence="2 3">
    <name type="scientific">Jeotgalibacillus salarius</name>
    <dbReference type="NCBI Taxonomy" id="546023"/>
    <lineage>
        <taxon>Bacteria</taxon>
        <taxon>Bacillati</taxon>
        <taxon>Bacillota</taxon>
        <taxon>Bacilli</taxon>
        <taxon>Bacillales</taxon>
        <taxon>Caryophanaceae</taxon>
        <taxon>Jeotgalibacillus</taxon>
    </lineage>
</organism>
<keyword evidence="1" id="KW-0472">Membrane</keyword>
<name>A0A4Y8LF39_9BACL</name>
<protein>
    <submittedName>
        <fullName evidence="2">Uncharacterized protein</fullName>
    </submittedName>
</protein>
<evidence type="ECO:0000313" key="3">
    <source>
        <dbReference type="Proteomes" id="UP000297776"/>
    </source>
</evidence>